<organism evidence="2">
    <name type="scientific">Blastobotrys adeninivorans</name>
    <name type="common">Yeast</name>
    <name type="synonym">Arxula adeninivorans</name>
    <dbReference type="NCBI Taxonomy" id="409370"/>
    <lineage>
        <taxon>Eukaryota</taxon>
        <taxon>Fungi</taxon>
        <taxon>Dikarya</taxon>
        <taxon>Ascomycota</taxon>
        <taxon>Saccharomycotina</taxon>
        <taxon>Dipodascomycetes</taxon>
        <taxon>Dipodascales</taxon>
        <taxon>Trichomonascaceae</taxon>
        <taxon>Blastobotrys</taxon>
    </lineage>
</organism>
<evidence type="ECO:0000256" key="1">
    <source>
        <dbReference type="SAM" id="MobiDB-lite"/>
    </source>
</evidence>
<feature type="compositionally biased region" description="Low complexity" evidence="1">
    <location>
        <begin position="354"/>
        <end position="366"/>
    </location>
</feature>
<feature type="compositionally biased region" description="Low complexity" evidence="1">
    <location>
        <begin position="144"/>
        <end position="166"/>
    </location>
</feature>
<evidence type="ECO:0000313" key="2">
    <source>
        <dbReference type="EMBL" id="CDP35229.1"/>
    </source>
</evidence>
<feature type="region of interest" description="Disordered" evidence="1">
    <location>
        <begin position="76"/>
        <end position="394"/>
    </location>
</feature>
<feature type="compositionally biased region" description="Acidic residues" evidence="1">
    <location>
        <begin position="301"/>
        <end position="321"/>
    </location>
</feature>
<feature type="compositionally biased region" description="Polar residues" evidence="1">
    <location>
        <begin position="104"/>
        <end position="143"/>
    </location>
</feature>
<dbReference type="AlphaFoldDB" id="A0A060T385"/>
<reference evidence="2" key="1">
    <citation type="submission" date="2014-02" db="EMBL/GenBank/DDBJ databases">
        <authorList>
            <person name="Genoscope - CEA"/>
        </authorList>
    </citation>
    <scope>NUCLEOTIDE SEQUENCE</scope>
    <source>
        <strain evidence="2">LS3</strain>
    </source>
</reference>
<sequence>MDASNSETPPAGDAAYLMDFVPASIRDAVETSLSPGDRDRIAYKQRDIQSQIVKYTEQKVVEFYEFCVQLVVEQRERDESVADLDSRLAQLSSEDNDDDEAGATSASDTSQPASVSSSGTSTPRIPRQLSSSRQSPKGSVSTTRSASPAKSPLPLKSSLAKPRSLSGSDSDRKSPKRVMFSDHDEISYMESDTDSDSSTEPDYDDDDDNDIDADDGDELGGIKFRHMGPTFVYSPNSVDNSIRDTNIKGYQSLQQQQQQQPQERILTPGRSADATVADEPGDIDSSSTATVETSTEKASQEDTDDELFEFDESLPESEDNDNTAVTDLKSFVPSENSAGPSSLVDDLDANLVNPSIASSLPQSASSGQVTVTGSFKQRPMTKYLGNDDDDDADHYELHQSRLDDDHDDLKMARFNDGGIMSETLMSPSASSLPIRIANSQASKPAPSSGLVHTVDNANEDVELASVLNSHQEIDDPVFLSLSARNAQDPSRMSFSERMTWEQISGSLQK</sequence>
<dbReference type="EMBL" id="HG937693">
    <property type="protein sequence ID" value="CDP35229.1"/>
    <property type="molecule type" value="Genomic_DNA"/>
</dbReference>
<gene>
    <name evidence="2" type="ORF">GNLVRS02_ARAD1C30536g</name>
</gene>
<feature type="compositionally biased region" description="Acidic residues" evidence="1">
    <location>
        <begin position="191"/>
        <end position="218"/>
    </location>
</feature>
<reference evidence="2" key="2">
    <citation type="submission" date="2014-06" db="EMBL/GenBank/DDBJ databases">
        <title>The complete genome of Blastobotrys (Arxula) adeninivorans LS3 - a yeast of biotechnological interest.</title>
        <authorList>
            <person name="Kunze G."/>
            <person name="Gaillardin C."/>
            <person name="Czernicka M."/>
            <person name="Durrens P."/>
            <person name="Martin T."/>
            <person name="Boer E."/>
            <person name="Gabaldon T."/>
            <person name="Cruz J."/>
            <person name="Talla E."/>
            <person name="Marck C."/>
            <person name="Goffeau A."/>
            <person name="Barbe V."/>
            <person name="Baret P."/>
            <person name="Baronian K."/>
            <person name="Beier S."/>
            <person name="Bleykasten C."/>
            <person name="Bode R."/>
            <person name="Casaregola S."/>
            <person name="Despons L."/>
            <person name="Fairhead C."/>
            <person name="Giersberg M."/>
            <person name="Gierski P."/>
            <person name="Hahnel U."/>
            <person name="Hartmann A."/>
            <person name="Jankowska D."/>
            <person name="Jubin C."/>
            <person name="Jung P."/>
            <person name="Lafontaine I."/>
            <person name="Leh-Louis V."/>
            <person name="Lemaire M."/>
            <person name="Marcet-Houben M."/>
            <person name="Mascher M."/>
            <person name="Morel G."/>
            <person name="Richard G.-F."/>
            <person name="Riechen J."/>
            <person name="Sacerdot C."/>
            <person name="Sarkar A."/>
            <person name="Savel G."/>
            <person name="Schacherer J."/>
            <person name="Sherman D."/>
            <person name="Straub M.-L."/>
            <person name="Stein N."/>
            <person name="Thierry A."/>
            <person name="Trautwein-Schult A."/>
            <person name="Westhof E."/>
            <person name="Worch S."/>
            <person name="Dujon B."/>
            <person name="Souciet J.-L."/>
            <person name="Wincker P."/>
            <person name="Scholz U."/>
            <person name="Neuveglise N."/>
        </authorList>
    </citation>
    <scope>NUCLEOTIDE SEQUENCE</scope>
    <source>
        <strain evidence="2">LS3</strain>
    </source>
</reference>
<accession>A0A060T385</accession>
<name>A0A060T385_BLAAD</name>
<feature type="compositionally biased region" description="Low complexity" evidence="1">
    <location>
        <begin position="251"/>
        <end position="262"/>
    </location>
</feature>
<proteinExistence type="predicted"/>
<feature type="compositionally biased region" description="Basic and acidic residues" evidence="1">
    <location>
        <begin position="169"/>
        <end position="186"/>
    </location>
</feature>
<protein>
    <submittedName>
        <fullName evidence="2">ARAD1C30536p</fullName>
    </submittedName>
</protein>
<feature type="compositionally biased region" description="Basic and acidic residues" evidence="1">
    <location>
        <begin position="76"/>
        <end position="86"/>
    </location>
</feature>